<evidence type="ECO:0000256" key="1">
    <source>
        <dbReference type="SAM" id="MobiDB-lite"/>
    </source>
</evidence>
<comment type="caution">
    <text evidence="3">The sequence shown here is derived from an EMBL/GenBank/DDBJ whole genome shotgun (WGS) entry which is preliminary data.</text>
</comment>
<dbReference type="Proteomes" id="UP000663823">
    <property type="component" value="Unassembled WGS sequence"/>
</dbReference>
<dbReference type="EMBL" id="CAJOBE010002503">
    <property type="protein sequence ID" value="CAF3826556.1"/>
    <property type="molecule type" value="Genomic_DNA"/>
</dbReference>
<protein>
    <submittedName>
        <fullName evidence="3">Uncharacterized protein</fullName>
    </submittedName>
</protein>
<gene>
    <name evidence="3" type="ORF">FNK824_LOCUS16487</name>
    <name evidence="2" type="ORF">OTI717_LOCUS19496</name>
</gene>
<name>A0A819CVL0_9BILA</name>
<feature type="region of interest" description="Disordered" evidence="1">
    <location>
        <begin position="1"/>
        <end position="43"/>
    </location>
</feature>
<evidence type="ECO:0000313" key="3">
    <source>
        <dbReference type="EMBL" id="CAF3826556.1"/>
    </source>
</evidence>
<accession>A0A819CVL0</accession>
<feature type="compositionally biased region" description="Polar residues" evidence="1">
    <location>
        <begin position="1"/>
        <end position="17"/>
    </location>
</feature>
<dbReference type="AlphaFoldDB" id="A0A819CVL0"/>
<proteinExistence type="predicted"/>
<feature type="compositionally biased region" description="Acidic residues" evidence="1">
    <location>
        <begin position="84"/>
        <end position="145"/>
    </location>
</feature>
<dbReference type="Proteomes" id="UP000663874">
    <property type="component" value="Unassembled WGS sequence"/>
</dbReference>
<dbReference type="EMBL" id="CAJOAX010002849">
    <property type="protein sequence ID" value="CAF3822512.1"/>
    <property type="molecule type" value="Genomic_DNA"/>
</dbReference>
<sequence length="184" mass="20913">MSSISQGEQGNSQQINAPPSQLSQQYQTPPSTPTPIPSLEEQVYTGGVAEDIMIEQFDINGDSLWNEFQEFVNDYIGDSIVNNMEEEEVVVEEEEEQEQEQEQEEDEMEEQDIENEEYDNDDESNVEDMEEDDNDGESDVEDMEEGNAILITPVSTDDDSDEYVFIDPPVPSFFIDTPDATDEE</sequence>
<reference evidence="3" key="1">
    <citation type="submission" date="2021-02" db="EMBL/GenBank/DDBJ databases">
        <authorList>
            <person name="Nowell W R."/>
        </authorList>
    </citation>
    <scope>NUCLEOTIDE SEQUENCE</scope>
</reference>
<evidence type="ECO:0000313" key="4">
    <source>
        <dbReference type="Proteomes" id="UP000663874"/>
    </source>
</evidence>
<feature type="compositionally biased region" description="Low complexity" evidence="1">
    <location>
        <begin position="18"/>
        <end position="29"/>
    </location>
</feature>
<organism evidence="3 4">
    <name type="scientific">Rotaria sordida</name>
    <dbReference type="NCBI Taxonomy" id="392033"/>
    <lineage>
        <taxon>Eukaryota</taxon>
        <taxon>Metazoa</taxon>
        <taxon>Spiralia</taxon>
        <taxon>Gnathifera</taxon>
        <taxon>Rotifera</taxon>
        <taxon>Eurotatoria</taxon>
        <taxon>Bdelloidea</taxon>
        <taxon>Philodinida</taxon>
        <taxon>Philodinidae</taxon>
        <taxon>Rotaria</taxon>
    </lineage>
</organism>
<feature type="region of interest" description="Disordered" evidence="1">
    <location>
        <begin position="84"/>
        <end position="184"/>
    </location>
</feature>
<evidence type="ECO:0000313" key="2">
    <source>
        <dbReference type="EMBL" id="CAF3822512.1"/>
    </source>
</evidence>